<keyword evidence="2" id="KW-0949">S-adenosyl-L-methionine</keyword>
<evidence type="ECO:0000256" key="3">
    <source>
        <dbReference type="ARBA" id="ARBA00022723"/>
    </source>
</evidence>
<evidence type="ECO:0000256" key="2">
    <source>
        <dbReference type="ARBA" id="ARBA00022691"/>
    </source>
</evidence>
<dbReference type="InterPro" id="IPR006638">
    <property type="entry name" value="Elp3/MiaA/NifB-like_rSAM"/>
</dbReference>
<keyword evidence="4" id="KW-0408">Iron</keyword>
<dbReference type="SFLD" id="SFLDG01067">
    <property type="entry name" value="SPASM/twitch_domain_containing"/>
    <property type="match status" value="1"/>
</dbReference>
<organism evidence="7 8">
    <name type="scientific">Bacteroides xylanisolvens</name>
    <dbReference type="NCBI Taxonomy" id="371601"/>
    <lineage>
        <taxon>Bacteria</taxon>
        <taxon>Pseudomonadati</taxon>
        <taxon>Bacteroidota</taxon>
        <taxon>Bacteroidia</taxon>
        <taxon>Bacteroidales</taxon>
        <taxon>Bacteroidaceae</taxon>
        <taxon>Bacteroides</taxon>
    </lineage>
</organism>
<dbReference type="InterPro" id="IPR007197">
    <property type="entry name" value="rSAM"/>
</dbReference>
<dbReference type="CDD" id="cd01335">
    <property type="entry name" value="Radical_SAM"/>
    <property type="match status" value="1"/>
</dbReference>
<keyword evidence="3" id="KW-0479">Metal-binding</keyword>
<dbReference type="Gene3D" id="3.20.20.70">
    <property type="entry name" value="Aldolase class I"/>
    <property type="match status" value="1"/>
</dbReference>
<accession>A0A921LIL4</accession>
<reference evidence="7" key="2">
    <citation type="submission" date="2021-09" db="EMBL/GenBank/DDBJ databases">
        <authorList>
            <person name="Gilroy R."/>
        </authorList>
    </citation>
    <scope>NUCLEOTIDE SEQUENCE</scope>
    <source>
        <strain evidence="7">CHK154-13316</strain>
    </source>
</reference>
<dbReference type="AlphaFoldDB" id="A0A921LIL4"/>
<dbReference type="GO" id="GO:0003824">
    <property type="term" value="F:catalytic activity"/>
    <property type="evidence" value="ECO:0007669"/>
    <property type="project" value="InterPro"/>
</dbReference>
<evidence type="ECO:0000313" key="7">
    <source>
        <dbReference type="EMBL" id="HJG14467.1"/>
    </source>
</evidence>
<dbReference type="SMART" id="SM00729">
    <property type="entry name" value="Elp3"/>
    <property type="match status" value="1"/>
</dbReference>
<dbReference type="EMBL" id="DYVL01000229">
    <property type="protein sequence ID" value="HJG14467.1"/>
    <property type="molecule type" value="Genomic_DNA"/>
</dbReference>
<sequence>MEKVLLWTISTYCNLNCRYCYYTAEERRNKSLKNLLGAYEQIFQLNPSVIYISGEPSLLSNLKDIVCELKAGLPDCKLILTTNAVSLSKEKILDVVDYITMFLISLDGPNEELHNLYRSDFGKVIRTIDLINELRNDRLLLGITSVVHRYNLAMIEESCCFFIANHVDYMHFQPLYMENGADLGSLNNQQLLDMHEKISLLKKQYIDIDFSSDEYLTALKNYSLTGNFGMKCHNGEEVFFLSETGELKNCPSPFVDSCEQTLNCINMIELANIMSVLR</sequence>
<dbReference type="PANTHER" id="PTHR11228">
    <property type="entry name" value="RADICAL SAM DOMAIN PROTEIN"/>
    <property type="match status" value="1"/>
</dbReference>
<reference evidence="7" key="1">
    <citation type="journal article" date="2021" name="PeerJ">
        <title>Extensive microbial diversity within the chicken gut microbiome revealed by metagenomics and culture.</title>
        <authorList>
            <person name="Gilroy R."/>
            <person name="Ravi A."/>
            <person name="Getino M."/>
            <person name="Pursley I."/>
            <person name="Horton D.L."/>
            <person name="Alikhan N.F."/>
            <person name="Baker D."/>
            <person name="Gharbi K."/>
            <person name="Hall N."/>
            <person name="Watson M."/>
            <person name="Adriaenssens E.M."/>
            <person name="Foster-Nyarko E."/>
            <person name="Jarju S."/>
            <person name="Secka A."/>
            <person name="Antonio M."/>
            <person name="Oren A."/>
            <person name="Chaudhuri R.R."/>
            <person name="La Ragione R."/>
            <person name="Hildebrand F."/>
            <person name="Pallen M.J."/>
        </authorList>
    </citation>
    <scope>NUCLEOTIDE SEQUENCE</scope>
    <source>
        <strain evidence="7">CHK154-13316</strain>
    </source>
</reference>
<evidence type="ECO:0000256" key="5">
    <source>
        <dbReference type="ARBA" id="ARBA00023014"/>
    </source>
</evidence>
<dbReference type="PROSITE" id="PS51918">
    <property type="entry name" value="RADICAL_SAM"/>
    <property type="match status" value="1"/>
</dbReference>
<feature type="domain" description="Radical SAM core" evidence="6">
    <location>
        <begin position="1"/>
        <end position="211"/>
    </location>
</feature>
<gene>
    <name evidence="7" type="ORF">K8V07_21415</name>
</gene>
<evidence type="ECO:0000256" key="4">
    <source>
        <dbReference type="ARBA" id="ARBA00023004"/>
    </source>
</evidence>
<dbReference type="Proteomes" id="UP000747074">
    <property type="component" value="Unassembled WGS sequence"/>
</dbReference>
<dbReference type="InterPro" id="IPR058240">
    <property type="entry name" value="rSAM_sf"/>
</dbReference>
<comment type="cofactor">
    <cofactor evidence="1">
        <name>[4Fe-4S] cluster</name>
        <dbReference type="ChEBI" id="CHEBI:49883"/>
    </cofactor>
</comment>
<evidence type="ECO:0000259" key="6">
    <source>
        <dbReference type="PROSITE" id="PS51918"/>
    </source>
</evidence>
<dbReference type="PANTHER" id="PTHR11228:SF7">
    <property type="entry name" value="PQQA PEPTIDE CYCLASE"/>
    <property type="match status" value="1"/>
</dbReference>
<evidence type="ECO:0000256" key="1">
    <source>
        <dbReference type="ARBA" id="ARBA00001966"/>
    </source>
</evidence>
<dbReference type="InterPro" id="IPR013785">
    <property type="entry name" value="Aldolase_TIM"/>
</dbReference>
<dbReference type="InterPro" id="IPR050377">
    <property type="entry name" value="Radical_SAM_PqqE_MftC-like"/>
</dbReference>
<comment type="caution">
    <text evidence="7">The sequence shown here is derived from an EMBL/GenBank/DDBJ whole genome shotgun (WGS) entry which is preliminary data.</text>
</comment>
<dbReference type="GO" id="GO:0046872">
    <property type="term" value="F:metal ion binding"/>
    <property type="evidence" value="ECO:0007669"/>
    <property type="project" value="UniProtKB-KW"/>
</dbReference>
<proteinExistence type="predicted"/>
<keyword evidence="5" id="KW-0411">Iron-sulfur</keyword>
<dbReference type="Pfam" id="PF04055">
    <property type="entry name" value="Radical_SAM"/>
    <property type="match status" value="1"/>
</dbReference>
<name>A0A921LIL4_9BACE</name>
<evidence type="ECO:0000313" key="8">
    <source>
        <dbReference type="Proteomes" id="UP000747074"/>
    </source>
</evidence>
<dbReference type="SUPFAM" id="SSF102114">
    <property type="entry name" value="Radical SAM enzymes"/>
    <property type="match status" value="1"/>
</dbReference>
<dbReference type="GO" id="GO:0051536">
    <property type="term" value="F:iron-sulfur cluster binding"/>
    <property type="evidence" value="ECO:0007669"/>
    <property type="project" value="UniProtKB-KW"/>
</dbReference>
<dbReference type="SFLD" id="SFLDS00029">
    <property type="entry name" value="Radical_SAM"/>
    <property type="match status" value="1"/>
</dbReference>
<protein>
    <submittedName>
        <fullName evidence="7">Radical SAM protein</fullName>
    </submittedName>
</protein>